<reference evidence="1 2" key="1">
    <citation type="journal article" date="2016" name="Front. Microbiol.">
        <title>Single-Cell (Meta-)Genomics of a Dimorphic Candidatus Thiomargarita nelsonii Reveals Genomic Plasticity.</title>
        <authorList>
            <person name="Flood B.E."/>
            <person name="Fliss P."/>
            <person name="Jones D.S."/>
            <person name="Dick G.J."/>
            <person name="Jain S."/>
            <person name="Kaster A.K."/>
            <person name="Winkel M."/>
            <person name="Mussmann M."/>
            <person name="Bailey J."/>
        </authorList>
    </citation>
    <scope>NUCLEOTIDE SEQUENCE [LARGE SCALE GENOMIC DNA]</scope>
    <source>
        <strain evidence="1">Hydrate Ridge</strain>
    </source>
</reference>
<evidence type="ECO:0000313" key="2">
    <source>
        <dbReference type="Proteomes" id="UP000030428"/>
    </source>
</evidence>
<organism evidence="1 2">
    <name type="scientific">Candidatus Thiomargarita nelsonii</name>
    <dbReference type="NCBI Taxonomy" id="1003181"/>
    <lineage>
        <taxon>Bacteria</taxon>
        <taxon>Pseudomonadati</taxon>
        <taxon>Pseudomonadota</taxon>
        <taxon>Gammaproteobacteria</taxon>
        <taxon>Thiotrichales</taxon>
        <taxon>Thiotrichaceae</taxon>
        <taxon>Thiomargarita</taxon>
    </lineage>
</organism>
<dbReference type="AlphaFoldDB" id="A0A0A6PC76"/>
<gene>
    <name evidence="1" type="ORF">PN36_04175</name>
</gene>
<dbReference type="Proteomes" id="UP000030428">
    <property type="component" value="Unassembled WGS sequence"/>
</dbReference>
<name>A0A0A6PC76_9GAMM</name>
<sequence length="64" mass="7297">MTQPPELWVLTPEQGLFNKNLQIRFSNPDKGIKVLQENLKKMARIREIKALQSNSSQTCSVGKN</sequence>
<proteinExistence type="predicted"/>
<protein>
    <submittedName>
        <fullName evidence="1">Uncharacterized protein</fullName>
    </submittedName>
</protein>
<accession>A0A0A6PC76</accession>
<dbReference type="EMBL" id="JSZA02000011">
    <property type="protein sequence ID" value="KHD07917.1"/>
    <property type="molecule type" value="Genomic_DNA"/>
</dbReference>
<evidence type="ECO:0000313" key="1">
    <source>
        <dbReference type="EMBL" id="KHD07917.1"/>
    </source>
</evidence>
<keyword evidence="2" id="KW-1185">Reference proteome</keyword>
<comment type="caution">
    <text evidence="1">The sequence shown here is derived from an EMBL/GenBank/DDBJ whole genome shotgun (WGS) entry which is preliminary data.</text>
</comment>